<feature type="region of interest" description="Disordered" evidence="13">
    <location>
        <begin position="620"/>
        <end position="665"/>
    </location>
</feature>
<dbReference type="SMART" id="SM00487">
    <property type="entry name" value="DEXDc"/>
    <property type="match status" value="1"/>
</dbReference>
<dbReference type="GeneID" id="31358232"/>
<feature type="domain" description="Helicase ATP-binding" evidence="14">
    <location>
        <begin position="253"/>
        <end position="431"/>
    </location>
</feature>
<evidence type="ECO:0000256" key="3">
    <source>
        <dbReference type="ARBA" id="ARBA00012552"/>
    </source>
</evidence>
<evidence type="ECO:0000256" key="4">
    <source>
        <dbReference type="ARBA" id="ARBA00022517"/>
    </source>
</evidence>
<dbReference type="GO" id="GO:0003676">
    <property type="term" value="F:nucleic acid binding"/>
    <property type="evidence" value="ECO:0007669"/>
    <property type="project" value="InterPro"/>
</dbReference>
<evidence type="ECO:0000256" key="1">
    <source>
        <dbReference type="ARBA" id="ARBA00004604"/>
    </source>
</evidence>
<feature type="compositionally biased region" description="Low complexity" evidence="13">
    <location>
        <begin position="638"/>
        <end position="651"/>
    </location>
</feature>
<sequence length="665" mass="76780">MPKPNQSFNKNNKFIKNNNNNKDRNNQFYKGKDNNDNEYENKSVKQKENNQFKKGNKFDNNKNSSFNNNKKSFLNNNKNNHHNNKKFDKNKKFIKEDDQSDDDDDDDEVEEKAEIDPLLISKETTIDEKEAEIKINLEPVIYRKQDLFYFERYFLNAPSINLTETKELIIDTDDQIITNKRNNIEEEDSDSDSDSDNSNNNKKKDEIIEEQFIIGTNIPVATSVKNSCLPQSFKTFFFVLQHSTPTKLQQYAWPCVLTGHDVLGISLPGSGKTAGFLLPMIPHCQDRIKNETIIPNSPSILILVPTRELARQIYSISSKLRKHFGIHSLPIYGGVAKEPQIQSLQGGIPHILIATPGRLVDLIDMGVLNLNGVTMLVVDEADKMLSMGLIDQLEQIKSQIRPDVQTLFFSATFPSSLQTIEATWLKQPYIRLKIGSEQLPNQSHIKQNLHYVTEFKKAKKLLKILPGLTRNNKTIIFFNQISHLRSISKRLLKINVEHQTIYGSLNQMEREKIIQTFKRQKEQRLLLATDVIGRGIHIDDLDLVLNYDLPSNLEQYCHRIGRVGRNGRKGEAISFVSRKNMQLAQDLVTLLEENNQTVPQEFKKNCNEFIGTDFTISQSNREKKKEMIKQRKEKQALKKQQQQQQQVQQNNEGEDEDEDEDDQMS</sequence>
<comment type="subcellular location">
    <subcellularLocation>
        <location evidence="1">Nucleus</location>
        <location evidence="1">Nucleolus</location>
    </subcellularLocation>
</comment>
<evidence type="ECO:0000259" key="14">
    <source>
        <dbReference type="PROSITE" id="PS51192"/>
    </source>
</evidence>
<feature type="compositionally biased region" description="Acidic residues" evidence="13">
    <location>
        <begin position="98"/>
        <end position="113"/>
    </location>
</feature>
<dbReference type="EC" id="3.6.4.13" evidence="3"/>
<feature type="compositionally biased region" description="Acidic residues" evidence="13">
    <location>
        <begin position="185"/>
        <end position="195"/>
    </location>
</feature>
<keyword evidence="17" id="KW-1185">Reference proteome</keyword>
<feature type="compositionally biased region" description="Basic and acidic residues" evidence="13">
    <location>
        <begin position="85"/>
        <end position="97"/>
    </location>
</feature>
<dbReference type="Pfam" id="PF00271">
    <property type="entry name" value="Helicase_C"/>
    <property type="match status" value="1"/>
</dbReference>
<proteinExistence type="inferred from homology"/>
<feature type="region of interest" description="Disordered" evidence="13">
    <location>
        <begin position="180"/>
        <end position="201"/>
    </location>
</feature>
<feature type="domain" description="Helicase C-terminal" evidence="15">
    <location>
        <begin position="460"/>
        <end position="606"/>
    </location>
</feature>
<dbReference type="InterPro" id="IPR027417">
    <property type="entry name" value="P-loop_NTPase"/>
</dbReference>
<dbReference type="EMBL" id="ADBJ01000010">
    <property type="protein sequence ID" value="EFA83643.1"/>
    <property type="molecule type" value="Genomic_DNA"/>
</dbReference>
<organism evidence="16 17">
    <name type="scientific">Heterostelium pallidum (strain ATCC 26659 / Pp 5 / PN500)</name>
    <name type="common">Cellular slime mold</name>
    <name type="synonym">Polysphondylium pallidum</name>
    <dbReference type="NCBI Taxonomy" id="670386"/>
    <lineage>
        <taxon>Eukaryota</taxon>
        <taxon>Amoebozoa</taxon>
        <taxon>Evosea</taxon>
        <taxon>Eumycetozoa</taxon>
        <taxon>Dictyostelia</taxon>
        <taxon>Acytosteliales</taxon>
        <taxon>Acytosteliaceae</taxon>
        <taxon>Heterostelium</taxon>
    </lineage>
</organism>
<comment type="function">
    <text evidence="11">ATP-dependent RNA helicase required for 60S ribosomal subunit synthesis. Involved in efficient pre-rRNA processing, predominantly at site A3, which is necessary for the normal formation of 25S and 5.8S rRNAs.</text>
</comment>
<feature type="compositionally biased region" description="Acidic residues" evidence="13">
    <location>
        <begin position="652"/>
        <end position="665"/>
    </location>
</feature>
<dbReference type="InterPro" id="IPR000629">
    <property type="entry name" value="RNA-helicase_DEAD-box_CS"/>
</dbReference>
<dbReference type="PROSITE" id="PS51194">
    <property type="entry name" value="HELICASE_CTER"/>
    <property type="match status" value="1"/>
</dbReference>
<feature type="compositionally biased region" description="Basic and acidic residues" evidence="13">
    <location>
        <begin position="21"/>
        <end position="60"/>
    </location>
</feature>
<evidence type="ECO:0000256" key="5">
    <source>
        <dbReference type="ARBA" id="ARBA00022552"/>
    </source>
</evidence>
<dbReference type="GO" id="GO:0003724">
    <property type="term" value="F:RNA helicase activity"/>
    <property type="evidence" value="ECO:0007669"/>
    <property type="project" value="UniProtKB-EC"/>
</dbReference>
<keyword evidence="5" id="KW-0698">rRNA processing</keyword>
<name>D3B2U5_HETP5</name>
<evidence type="ECO:0000256" key="11">
    <source>
        <dbReference type="ARBA" id="ARBA00037449"/>
    </source>
</evidence>
<dbReference type="CDD" id="cd18787">
    <property type="entry name" value="SF2_C_DEAD"/>
    <property type="match status" value="1"/>
</dbReference>
<evidence type="ECO:0000256" key="12">
    <source>
        <dbReference type="RuleBase" id="RU000492"/>
    </source>
</evidence>
<dbReference type="STRING" id="670386.D3B2U5"/>
<feature type="compositionally biased region" description="Basic and acidic residues" evidence="13">
    <location>
        <begin position="620"/>
        <end position="636"/>
    </location>
</feature>
<dbReference type="InterPro" id="IPR011545">
    <property type="entry name" value="DEAD/DEAH_box_helicase_dom"/>
</dbReference>
<feature type="compositionally biased region" description="Low complexity" evidence="13">
    <location>
        <begin position="9"/>
        <end position="20"/>
    </location>
</feature>
<dbReference type="AlphaFoldDB" id="D3B2U5"/>
<dbReference type="RefSeq" id="XP_020435760.1">
    <property type="nucleotide sequence ID" value="XM_020573688.1"/>
</dbReference>
<dbReference type="PROSITE" id="PS51192">
    <property type="entry name" value="HELICASE_ATP_BIND_1"/>
    <property type="match status" value="1"/>
</dbReference>
<comment type="similarity">
    <text evidence="2">Belongs to the DEAD box helicase family. DDX5/DBP2 subfamily.</text>
</comment>
<evidence type="ECO:0000256" key="6">
    <source>
        <dbReference type="ARBA" id="ARBA00022741"/>
    </source>
</evidence>
<gene>
    <name evidence="16" type="primary">ddx5</name>
    <name evidence="16" type="ORF">PPL_02709</name>
</gene>
<evidence type="ECO:0000313" key="16">
    <source>
        <dbReference type="EMBL" id="EFA83643.1"/>
    </source>
</evidence>
<evidence type="ECO:0000313" key="17">
    <source>
        <dbReference type="Proteomes" id="UP000001396"/>
    </source>
</evidence>
<dbReference type="SMART" id="SM00490">
    <property type="entry name" value="HELICc"/>
    <property type="match status" value="1"/>
</dbReference>
<evidence type="ECO:0000256" key="10">
    <source>
        <dbReference type="ARBA" id="ARBA00023242"/>
    </source>
</evidence>
<dbReference type="InterPro" id="IPR001650">
    <property type="entry name" value="Helicase_C-like"/>
</dbReference>
<evidence type="ECO:0000256" key="7">
    <source>
        <dbReference type="ARBA" id="ARBA00022801"/>
    </source>
</evidence>
<dbReference type="GO" id="GO:0005524">
    <property type="term" value="F:ATP binding"/>
    <property type="evidence" value="ECO:0007669"/>
    <property type="project" value="UniProtKB-KW"/>
</dbReference>
<keyword evidence="10" id="KW-0539">Nucleus</keyword>
<keyword evidence="8 12" id="KW-0347">Helicase</keyword>
<dbReference type="SUPFAM" id="SSF52540">
    <property type="entry name" value="P-loop containing nucleoside triphosphate hydrolases"/>
    <property type="match status" value="1"/>
</dbReference>
<protein>
    <recommendedName>
        <fullName evidence="3">RNA helicase</fullName>
        <ecNumber evidence="3">3.6.4.13</ecNumber>
    </recommendedName>
</protein>
<dbReference type="CDD" id="cd00268">
    <property type="entry name" value="DEADc"/>
    <property type="match status" value="1"/>
</dbReference>
<dbReference type="Gene3D" id="3.40.50.300">
    <property type="entry name" value="P-loop containing nucleotide triphosphate hydrolases"/>
    <property type="match status" value="2"/>
</dbReference>
<accession>D3B2U5</accession>
<dbReference type="OMA" id="YLAPMIP"/>
<dbReference type="PANTHER" id="PTHR47958">
    <property type="entry name" value="ATP-DEPENDENT RNA HELICASE DBP3"/>
    <property type="match status" value="1"/>
</dbReference>
<dbReference type="Pfam" id="PF00270">
    <property type="entry name" value="DEAD"/>
    <property type="match status" value="1"/>
</dbReference>
<keyword evidence="6 12" id="KW-0547">Nucleotide-binding</keyword>
<evidence type="ECO:0000256" key="13">
    <source>
        <dbReference type="SAM" id="MobiDB-lite"/>
    </source>
</evidence>
<evidence type="ECO:0000256" key="8">
    <source>
        <dbReference type="ARBA" id="ARBA00022806"/>
    </source>
</evidence>
<dbReference type="InterPro" id="IPR044742">
    <property type="entry name" value="DEAD/DEAH_RhlB"/>
</dbReference>
<feature type="region of interest" description="Disordered" evidence="13">
    <location>
        <begin position="1"/>
        <end position="116"/>
    </location>
</feature>
<reference evidence="16 17" key="1">
    <citation type="journal article" date="2011" name="Genome Res.">
        <title>Phylogeny-wide analysis of social amoeba genomes highlights ancient origins for complex intercellular communication.</title>
        <authorList>
            <person name="Heidel A.J."/>
            <person name="Lawal H.M."/>
            <person name="Felder M."/>
            <person name="Schilde C."/>
            <person name="Helps N.R."/>
            <person name="Tunggal B."/>
            <person name="Rivero F."/>
            <person name="John U."/>
            <person name="Schleicher M."/>
            <person name="Eichinger L."/>
            <person name="Platzer M."/>
            <person name="Noegel A.A."/>
            <person name="Schaap P."/>
            <person name="Gloeckner G."/>
        </authorList>
    </citation>
    <scope>NUCLEOTIDE SEQUENCE [LARGE SCALE GENOMIC DNA]</scope>
    <source>
        <strain evidence="17">ATCC 26659 / Pp 5 / PN500</strain>
    </source>
</reference>
<evidence type="ECO:0000259" key="15">
    <source>
        <dbReference type="PROSITE" id="PS51194"/>
    </source>
</evidence>
<feature type="compositionally biased region" description="Low complexity" evidence="13">
    <location>
        <begin position="61"/>
        <end position="78"/>
    </location>
</feature>
<dbReference type="InterPro" id="IPR014001">
    <property type="entry name" value="Helicase_ATP-bd"/>
</dbReference>
<dbReference type="GO" id="GO:0016787">
    <property type="term" value="F:hydrolase activity"/>
    <property type="evidence" value="ECO:0007669"/>
    <property type="project" value="UniProtKB-KW"/>
</dbReference>
<dbReference type="InParanoid" id="D3B2U5"/>
<evidence type="ECO:0000256" key="9">
    <source>
        <dbReference type="ARBA" id="ARBA00022840"/>
    </source>
</evidence>
<comment type="caution">
    <text evidence="16">The sequence shown here is derived from an EMBL/GenBank/DDBJ whole genome shotgun (WGS) entry which is preliminary data.</text>
</comment>
<dbReference type="Proteomes" id="UP000001396">
    <property type="component" value="Unassembled WGS sequence"/>
</dbReference>
<keyword evidence="4" id="KW-0690">Ribosome biogenesis</keyword>
<keyword evidence="7 12" id="KW-0378">Hydrolase</keyword>
<evidence type="ECO:0000256" key="2">
    <source>
        <dbReference type="ARBA" id="ARBA00009334"/>
    </source>
</evidence>
<dbReference type="PROSITE" id="PS00039">
    <property type="entry name" value="DEAD_ATP_HELICASE"/>
    <property type="match status" value="1"/>
</dbReference>
<keyword evidence="9 12" id="KW-0067">ATP-binding</keyword>